<dbReference type="AlphaFoldDB" id="A0A9D1FJQ2"/>
<comment type="caution">
    <text evidence="1">The sequence shown here is derived from an EMBL/GenBank/DDBJ whole genome shotgun (WGS) entry which is preliminary data.</text>
</comment>
<accession>A0A9D1FJQ2</accession>
<name>A0A9D1FJQ2_9BACT</name>
<reference evidence="1" key="2">
    <citation type="journal article" date="2021" name="PeerJ">
        <title>Extensive microbial diversity within the chicken gut microbiome revealed by metagenomics and culture.</title>
        <authorList>
            <person name="Gilroy R."/>
            <person name="Ravi A."/>
            <person name="Getino M."/>
            <person name="Pursley I."/>
            <person name="Horton D.L."/>
            <person name="Alikhan N.F."/>
            <person name="Baker D."/>
            <person name="Gharbi K."/>
            <person name="Hall N."/>
            <person name="Watson M."/>
            <person name="Adriaenssens E.M."/>
            <person name="Foster-Nyarko E."/>
            <person name="Jarju S."/>
            <person name="Secka A."/>
            <person name="Antonio M."/>
            <person name="Oren A."/>
            <person name="Chaudhuri R.R."/>
            <person name="La Ragione R."/>
            <person name="Hildebrand F."/>
            <person name="Pallen M.J."/>
        </authorList>
    </citation>
    <scope>NUCLEOTIDE SEQUENCE</scope>
    <source>
        <strain evidence="1">CHK152-2871</strain>
    </source>
</reference>
<dbReference type="Proteomes" id="UP000886865">
    <property type="component" value="Unassembled WGS sequence"/>
</dbReference>
<evidence type="ECO:0000313" key="2">
    <source>
        <dbReference type="Proteomes" id="UP000886865"/>
    </source>
</evidence>
<proteinExistence type="predicted"/>
<evidence type="ECO:0000313" key="1">
    <source>
        <dbReference type="EMBL" id="HIS74748.1"/>
    </source>
</evidence>
<protein>
    <submittedName>
        <fullName evidence="1">Uncharacterized protein</fullName>
    </submittedName>
</protein>
<organism evidence="1 2">
    <name type="scientific">Candidatus Galligastranaerophilus intestinavium</name>
    <dbReference type="NCBI Taxonomy" id="2840836"/>
    <lineage>
        <taxon>Bacteria</taxon>
        <taxon>Candidatus Galligastranaerophilus</taxon>
    </lineage>
</organism>
<dbReference type="EMBL" id="DVJQ01000059">
    <property type="protein sequence ID" value="HIS74748.1"/>
    <property type="molecule type" value="Genomic_DNA"/>
</dbReference>
<reference evidence="1" key="1">
    <citation type="submission" date="2020-10" db="EMBL/GenBank/DDBJ databases">
        <authorList>
            <person name="Gilroy R."/>
        </authorList>
    </citation>
    <scope>NUCLEOTIDE SEQUENCE</scope>
    <source>
        <strain evidence="1">CHK152-2871</strain>
    </source>
</reference>
<gene>
    <name evidence="1" type="ORF">IAA86_06990</name>
</gene>
<sequence>MYLKNNADKENHLRLFSLETLNFWVNKYFKVEDIKLVPYKTNGATNNIFYLQQKTTRLMLDSTL</sequence>